<dbReference type="RefSeq" id="XP_009156257.1">
    <property type="nucleotide sequence ID" value="XM_009158009.1"/>
</dbReference>
<dbReference type="RefSeq" id="XP_009156258.1">
    <property type="nucleotide sequence ID" value="XM_009158010.1"/>
</dbReference>
<protein>
    <submittedName>
        <fullName evidence="1">Uncharacterized protein</fullName>
    </submittedName>
</protein>
<gene>
    <name evidence="1" type="ORF">HMPREF1120_03919</name>
</gene>
<evidence type="ECO:0000313" key="2">
    <source>
        <dbReference type="Proteomes" id="UP000007304"/>
    </source>
</evidence>
<dbReference type="EMBL" id="JH226132">
    <property type="protein sequence ID" value="EHY55796.1"/>
    <property type="molecule type" value="Genomic_DNA"/>
</dbReference>
<organism evidence="1 2">
    <name type="scientific">Exophiala dermatitidis (strain ATCC 34100 / CBS 525.76 / NIH/UT8656)</name>
    <name type="common">Black yeast</name>
    <name type="synonym">Wangiella dermatitidis</name>
    <dbReference type="NCBI Taxonomy" id="858893"/>
    <lineage>
        <taxon>Eukaryota</taxon>
        <taxon>Fungi</taxon>
        <taxon>Dikarya</taxon>
        <taxon>Ascomycota</taxon>
        <taxon>Pezizomycotina</taxon>
        <taxon>Eurotiomycetes</taxon>
        <taxon>Chaetothyriomycetidae</taxon>
        <taxon>Chaetothyriales</taxon>
        <taxon>Herpotrichiellaceae</taxon>
        <taxon>Exophiala</taxon>
    </lineage>
</organism>
<dbReference type="HOGENOM" id="CLU_2236593_0_0_1"/>
<accession>H6BV13</accession>
<dbReference type="GeneID" id="20308558"/>
<proteinExistence type="predicted"/>
<reference evidence="1" key="1">
    <citation type="submission" date="2011-07" db="EMBL/GenBank/DDBJ databases">
        <title>The Genome Sequence of Exophiala (Wangiella) dermatitidis NIH/UT8656.</title>
        <authorList>
            <consortium name="The Broad Institute Genome Sequencing Platform"/>
            <person name="Cuomo C."/>
            <person name="Wang Z."/>
            <person name="Hunicke-Smith S."/>
            <person name="Szanislo P.J."/>
            <person name="Earl A."/>
            <person name="Young S.K."/>
            <person name="Zeng Q."/>
            <person name="Gargeya S."/>
            <person name="Fitzgerald M."/>
            <person name="Haas B."/>
            <person name="Abouelleil A."/>
            <person name="Alvarado L."/>
            <person name="Arachchi H.M."/>
            <person name="Berlin A."/>
            <person name="Brown A."/>
            <person name="Chapman S.B."/>
            <person name="Chen Z."/>
            <person name="Dunbar C."/>
            <person name="Freedman E."/>
            <person name="Gearin G."/>
            <person name="Gellesch M."/>
            <person name="Goldberg J."/>
            <person name="Griggs A."/>
            <person name="Gujja S."/>
            <person name="Heiman D."/>
            <person name="Howarth C."/>
            <person name="Larson L."/>
            <person name="Lui A."/>
            <person name="MacDonald P.J.P."/>
            <person name="Montmayeur A."/>
            <person name="Murphy C."/>
            <person name="Neiman D."/>
            <person name="Pearson M."/>
            <person name="Priest M."/>
            <person name="Roberts A."/>
            <person name="Saif S."/>
            <person name="Shea T."/>
            <person name="Shenoy N."/>
            <person name="Sisk P."/>
            <person name="Stolte C."/>
            <person name="Sykes S."/>
            <person name="Wortman J."/>
            <person name="Nusbaum C."/>
            <person name="Birren B."/>
        </authorList>
    </citation>
    <scope>NUCLEOTIDE SEQUENCE</scope>
    <source>
        <strain evidence="1">NIH/UT8656</strain>
    </source>
</reference>
<dbReference type="AlphaFoldDB" id="H6BV13"/>
<dbReference type="EMBL" id="JH226132">
    <property type="protein sequence ID" value="EHY55797.1"/>
    <property type="molecule type" value="Genomic_DNA"/>
</dbReference>
<evidence type="ECO:0000313" key="1">
    <source>
        <dbReference type="EMBL" id="EHY55797.1"/>
    </source>
</evidence>
<name>H6BV13_EXODN</name>
<dbReference type="VEuPathDB" id="FungiDB:HMPREF1120_03919"/>
<keyword evidence="2" id="KW-1185">Reference proteome</keyword>
<dbReference type="Proteomes" id="UP000007304">
    <property type="component" value="Unassembled WGS sequence"/>
</dbReference>
<sequence length="105" mass="11873">MTRVAAAKRGNIWFKDRCGFWRVRSTVYGFFIPALPVQSQPDPCWGPRAPGWILLASLCKRLMPPRGYTAARLEVSWEGSIICPAHPAPVVCFQIPLMPTSWNWS</sequence>